<evidence type="ECO:0000313" key="4">
    <source>
        <dbReference type="Proteomes" id="UP001464891"/>
    </source>
</evidence>
<comment type="caution">
    <text evidence="3">The sequence shown here is derived from an EMBL/GenBank/DDBJ whole genome shotgun (WGS) entry which is preliminary data.</text>
</comment>
<protein>
    <submittedName>
        <fullName evidence="3">Uncharacterized protein</fullName>
    </submittedName>
</protein>
<feature type="coiled-coil region" evidence="1">
    <location>
        <begin position="85"/>
        <end position="112"/>
    </location>
</feature>
<organism evidence="3 4">
    <name type="scientific">Trichocoleus desertorum GB2-A4</name>
    <dbReference type="NCBI Taxonomy" id="2933944"/>
    <lineage>
        <taxon>Bacteria</taxon>
        <taxon>Bacillati</taxon>
        <taxon>Cyanobacteriota</taxon>
        <taxon>Cyanophyceae</taxon>
        <taxon>Leptolyngbyales</taxon>
        <taxon>Trichocoleusaceae</taxon>
        <taxon>Trichocoleus</taxon>
    </lineage>
</organism>
<evidence type="ECO:0000313" key="3">
    <source>
        <dbReference type="EMBL" id="MEP0815866.1"/>
    </source>
</evidence>
<name>A0ABV0J275_9CYAN</name>
<keyword evidence="4" id="KW-1185">Reference proteome</keyword>
<proteinExistence type="predicted"/>
<evidence type="ECO:0000256" key="2">
    <source>
        <dbReference type="SAM" id="Phobius"/>
    </source>
</evidence>
<keyword evidence="1" id="KW-0175">Coiled coil</keyword>
<gene>
    <name evidence="3" type="ORF">NC998_02020</name>
</gene>
<dbReference type="Proteomes" id="UP001464891">
    <property type="component" value="Unassembled WGS sequence"/>
</dbReference>
<sequence>MPVSSLKSFLLPAVLLSSTVFSSLTLPLVMLGSQPIDIRVQQEPVFSGQLKDVAAPYLGFATALSLGAGIASVAVTGWRRSSRKSAQVEEQLSSLQENLQVKESQLEELKLSEVRLAATGLSEFLHDKPVQVVTGTTVDLAQPVVIAPSAIPTATAETVTTSQAAVKTDLSRPVSVQAAVSALHPAQAFLSFAQAGATTEETEVQAPVAHAQVDELQTQLKQIMAQLEVLQGALHDVPQLDAARASSFTRFHPTMSYAQRSQKVEPIRVQQKVAS</sequence>
<reference evidence="3 4" key="1">
    <citation type="submission" date="2022-04" db="EMBL/GenBank/DDBJ databases">
        <title>Positive selection, recombination, and allopatry shape intraspecific diversity of widespread and dominant cyanobacteria.</title>
        <authorList>
            <person name="Wei J."/>
            <person name="Shu W."/>
            <person name="Hu C."/>
        </authorList>
    </citation>
    <scope>NUCLEOTIDE SEQUENCE [LARGE SCALE GENOMIC DNA]</scope>
    <source>
        <strain evidence="3 4">GB2-A4</strain>
    </source>
</reference>
<feature type="transmembrane region" description="Helical" evidence="2">
    <location>
        <begin position="54"/>
        <end position="75"/>
    </location>
</feature>
<keyword evidence="2" id="KW-1133">Transmembrane helix</keyword>
<keyword evidence="2" id="KW-0812">Transmembrane</keyword>
<evidence type="ECO:0000256" key="1">
    <source>
        <dbReference type="SAM" id="Coils"/>
    </source>
</evidence>
<dbReference type="RefSeq" id="WP_190431423.1">
    <property type="nucleotide sequence ID" value="NZ_JAMPKM010000001.1"/>
</dbReference>
<dbReference type="EMBL" id="JAMPKM010000001">
    <property type="protein sequence ID" value="MEP0815866.1"/>
    <property type="molecule type" value="Genomic_DNA"/>
</dbReference>
<keyword evidence="2" id="KW-0472">Membrane</keyword>
<accession>A0ABV0J275</accession>